<accession>A0A177Y8N5</accession>
<dbReference type="EMBL" id="LVHI01000032">
    <property type="protein sequence ID" value="OAK51882.1"/>
    <property type="molecule type" value="Genomic_DNA"/>
</dbReference>
<sequence length="60" mass="6569">MTAVASTLTDVALGIRHVTRVEIHCDAANLRSVLSLDASDTGWLASSIIRLRRRARPVVR</sequence>
<protein>
    <submittedName>
        <fullName evidence="1">Uncharacterized protein</fullName>
    </submittedName>
</protein>
<evidence type="ECO:0000313" key="1">
    <source>
        <dbReference type="EMBL" id="OAK51882.1"/>
    </source>
</evidence>
<dbReference type="AlphaFoldDB" id="A0A177Y8N5"/>
<proteinExistence type="predicted"/>
<keyword evidence="2" id="KW-1185">Reference proteome</keyword>
<evidence type="ECO:0000313" key="2">
    <source>
        <dbReference type="Proteomes" id="UP000077519"/>
    </source>
</evidence>
<name>A0A177Y8N5_9NOCA</name>
<dbReference type="Proteomes" id="UP000077519">
    <property type="component" value="Unassembled WGS sequence"/>
</dbReference>
<reference evidence="1 2" key="1">
    <citation type="submission" date="2016-03" db="EMBL/GenBank/DDBJ databases">
        <title>Genome sequence of Rhodococcus kyotonensis KB10.</title>
        <authorList>
            <person name="Jeong H."/>
            <person name="Hong C.E."/>
            <person name="Jo S.H."/>
            <person name="Park J.M."/>
        </authorList>
    </citation>
    <scope>NUCLEOTIDE SEQUENCE [LARGE SCALE GENOMIC DNA]</scope>
    <source>
        <strain evidence="1 2">KB10</strain>
    </source>
</reference>
<organism evidence="1 2">
    <name type="scientific">Rhodococcoides kyotonense</name>
    <dbReference type="NCBI Taxonomy" id="398843"/>
    <lineage>
        <taxon>Bacteria</taxon>
        <taxon>Bacillati</taxon>
        <taxon>Actinomycetota</taxon>
        <taxon>Actinomycetes</taxon>
        <taxon>Mycobacteriales</taxon>
        <taxon>Nocardiaceae</taxon>
        <taxon>Rhodococcoides</taxon>
    </lineage>
</organism>
<gene>
    <name evidence="1" type="ORF">A3K89_09350</name>
</gene>
<comment type="caution">
    <text evidence="1">The sequence shown here is derived from an EMBL/GenBank/DDBJ whole genome shotgun (WGS) entry which is preliminary data.</text>
</comment>